<dbReference type="Pfam" id="PF03662">
    <property type="entry name" value="Glyco_hydro_79n"/>
    <property type="match status" value="1"/>
</dbReference>
<comment type="caution">
    <text evidence="2">The sequence shown here is derived from an EMBL/GenBank/DDBJ whole genome shotgun (WGS) entry which is preliminary data.</text>
</comment>
<dbReference type="SUPFAM" id="SSF51445">
    <property type="entry name" value="(Trans)glycosidases"/>
    <property type="match status" value="1"/>
</dbReference>
<dbReference type="Gene3D" id="3.20.20.80">
    <property type="entry name" value="Glycosidases"/>
    <property type="match status" value="1"/>
</dbReference>
<evidence type="ECO:0000313" key="3">
    <source>
        <dbReference type="Proteomes" id="UP001499951"/>
    </source>
</evidence>
<evidence type="ECO:0000256" key="1">
    <source>
        <dbReference type="SAM" id="SignalP"/>
    </source>
</evidence>
<accession>A0ABN1E4N8</accession>
<dbReference type="RefSeq" id="WP_166931083.1">
    <property type="nucleotide sequence ID" value="NZ_BAAADD010000001.1"/>
</dbReference>
<name>A0ABN1E4N8_9PROT</name>
<sequence length="510" mass="54359">MRILASLLASAAVFAAAEAAPAVNPGALPKLGTVDARFQSYNVEMIEVTGGAFWKPYGAPDVAPDGPTPAGMDPKIYAYRTPKDLYNPRLRMLAAALGPSYVRVSGTWANATYFADTDTPPAKPPAGFNGLLTRAQWKGVVDFAHAVDAKIVTSFALSTGTRDANGVWTPETAKPWLAYTKSIGGEIAAAEFANEPSLVALMSVPKGYDAAQWGRDFKLWRAFLKETSPGTLVLGPGAVGDKPGPGNPAEGRNDFMSAAAMETASGPGVDAFSYHHYGDVSERCHGKQTLDKALSEEWLARTSGARAVYASLRDHYGPGKPLWLTEVGDAACGGNPWAKTFADSFRYLDQLGRLAKDGVQTVMHNTLAISDYGMIDEKTLKPRPNYWAALLWRRLMGTTVLDSTVPLQQGLHVYAHCEAGVKGGVTLLVINNDAKPSSLQLASRAQRYTLSEAKIDDGGVRLNGRTLALTKDGKLPVLKGVPAKAGTVTFDPETITFLAVPEAKNKSCGI</sequence>
<keyword evidence="3" id="KW-1185">Reference proteome</keyword>
<dbReference type="EMBL" id="BAAADD010000001">
    <property type="protein sequence ID" value="GAA0558990.1"/>
    <property type="molecule type" value="Genomic_DNA"/>
</dbReference>
<feature type="chain" id="PRO_5046379943" description="Beta-glucuronidase C-terminal domain-containing protein" evidence="1">
    <location>
        <begin position="20"/>
        <end position="510"/>
    </location>
</feature>
<organism evidence="2 3">
    <name type="scientific">Rhizomicrobium electricum</name>
    <dbReference type="NCBI Taxonomy" id="480070"/>
    <lineage>
        <taxon>Bacteria</taxon>
        <taxon>Pseudomonadati</taxon>
        <taxon>Pseudomonadota</taxon>
        <taxon>Alphaproteobacteria</taxon>
        <taxon>Micropepsales</taxon>
        <taxon>Micropepsaceae</taxon>
        <taxon>Rhizomicrobium</taxon>
    </lineage>
</organism>
<evidence type="ECO:0008006" key="4">
    <source>
        <dbReference type="Google" id="ProtNLM"/>
    </source>
</evidence>
<gene>
    <name evidence="2" type="ORF">GCM10008942_04330</name>
</gene>
<dbReference type="InterPro" id="IPR017853">
    <property type="entry name" value="GH"/>
</dbReference>
<dbReference type="Proteomes" id="UP001499951">
    <property type="component" value="Unassembled WGS sequence"/>
</dbReference>
<dbReference type="InterPro" id="IPR005199">
    <property type="entry name" value="Glyco_hydro_79"/>
</dbReference>
<reference evidence="2 3" key="1">
    <citation type="journal article" date="2019" name="Int. J. Syst. Evol. Microbiol.">
        <title>The Global Catalogue of Microorganisms (GCM) 10K type strain sequencing project: providing services to taxonomists for standard genome sequencing and annotation.</title>
        <authorList>
            <consortium name="The Broad Institute Genomics Platform"/>
            <consortium name="The Broad Institute Genome Sequencing Center for Infectious Disease"/>
            <person name="Wu L."/>
            <person name="Ma J."/>
        </authorList>
    </citation>
    <scope>NUCLEOTIDE SEQUENCE [LARGE SCALE GENOMIC DNA]</scope>
    <source>
        <strain evidence="2 3">JCM 15089</strain>
    </source>
</reference>
<dbReference type="PANTHER" id="PTHR46145">
    <property type="entry name" value="HEPARANASE"/>
    <property type="match status" value="1"/>
</dbReference>
<feature type="signal peptide" evidence="1">
    <location>
        <begin position="1"/>
        <end position="19"/>
    </location>
</feature>
<keyword evidence="1" id="KW-0732">Signal</keyword>
<evidence type="ECO:0000313" key="2">
    <source>
        <dbReference type="EMBL" id="GAA0558990.1"/>
    </source>
</evidence>
<protein>
    <recommendedName>
        <fullName evidence="4">Beta-glucuronidase C-terminal domain-containing protein</fullName>
    </recommendedName>
</protein>
<proteinExistence type="predicted"/>
<dbReference type="PANTHER" id="PTHR46145:SF4">
    <property type="entry name" value="HEPARANASE"/>
    <property type="match status" value="1"/>
</dbReference>